<keyword evidence="2" id="KW-0238">DNA-binding</keyword>
<dbReference type="GO" id="GO:0003700">
    <property type="term" value="F:DNA-binding transcription factor activity"/>
    <property type="evidence" value="ECO:0007669"/>
    <property type="project" value="InterPro"/>
</dbReference>
<dbReference type="AlphaFoldDB" id="A0A542DP86"/>
<dbReference type="InterPro" id="IPR036388">
    <property type="entry name" value="WH-like_DNA-bd_sf"/>
</dbReference>
<gene>
    <name evidence="5" type="ORF">FB471_4709</name>
</gene>
<evidence type="ECO:0000256" key="1">
    <source>
        <dbReference type="ARBA" id="ARBA00023015"/>
    </source>
</evidence>
<dbReference type="InterPro" id="IPR000835">
    <property type="entry name" value="HTH_MarR-typ"/>
</dbReference>
<proteinExistence type="predicted"/>
<accession>A0A542DP86</accession>
<dbReference type="Gene3D" id="1.10.10.10">
    <property type="entry name" value="Winged helix-like DNA-binding domain superfamily/Winged helix DNA-binding domain"/>
    <property type="match status" value="1"/>
</dbReference>
<protein>
    <submittedName>
        <fullName evidence="5">TrmB family transcriptional regulator</fullName>
    </submittedName>
</protein>
<evidence type="ECO:0000256" key="2">
    <source>
        <dbReference type="ARBA" id="ARBA00023125"/>
    </source>
</evidence>
<keyword evidence="3" id="KW-0804">Transcription</keyword>
<keyword evidence="1" id="KW-0805">Transcription regulation</keyword>
<dbReference type="GO" id="GO:0003677">
    <property type="term" value="F:DNA binding"/>
    <property type="evidence" value="ECO:0007669"/>
    <property type="project" value="UniProtKB-KW"/>
</dbReference>
<dbReference type="Proteomes" id="UP000320876">
    <property type="component" value="Unassembled WGS sequence"/>
</dbReference>
<organism evidence="5 6">
    <name type="scientific">Amycolatopsis cihanbeyliensis</name>
    <dbReference type="NCBI Taxonomy" id="1128664"/>
    <lineage>
        <taxon>Bacteria</taxon>
        <taxon>Bacillati</taxon>
        <taxon>Actinomycetota</taxon>
        <taxon>Actinomycetes</taxon>
        <taxon>Pseudonocardiales</taxon>
        <taxon>Pseudonocardiaceae</taxon>
        <taxon>Amycolatopsis</taxon>
    </lineage>
</organism>
<dbReference type="RefSeq" id="WP_246076536.1">
    <property type="nucleotide sequence ID" value="NZ_VFML01000001.1"/>
</dbReference>
<dbReference type="PANTHER" id="PTHR38465">
    <property type="entry name" value="HTH-TYPE TRANSCRIPTIONAL REGULATOR MJ1563-RELATED"/>
    <property type="match status" value="1"/>
</dbReference>
<dbReference type="SUPFAM" id="SSF46785">
    <property type="entry name" value="Winged helix' DNA-binding domain"/>
    <property type="match status" value="1"/>
</dbReference>
<keyword evidence="6" id="KW-1185">Reference proteome</keyword>
<evidence type="ECO:0000259" key="4">
    <source>
        <dbReference type="Pfam" id="PF12802"/>
    </source>
</evidence>
<evidence type="ECO:0000313" key="6">
    <source>
        <dbReference type="Proteomes" id="UP000320876"/>
    </source>
</evidence>
<dbReference type="PANTHER" id="PTHR38465:SF2">
    <property type="entry name" value="HTH-TYPE TRANSCRIPTIONAL REGULATOR MMPR5"/>
    <property type="match status" value="1"/>
</dbReference>
<feature type="domain" description="HTH marR-type" evidence="4">
    <location>
        <begin position="19"/>
        <end position="80"/>
    </location>
</feature>
<dbReference type="Pfam" id="PF12802">
    <property type="entry name" value="MarR_2"/>
    <property type="match status" value="1"/>
</dbReference>
<evidence type="ECO:0000256" key="3">
    <source>
        <dbReference type="ARBA" id="ARBA00023163"/>
    </source>
</evidence>
<evidence type="ECO:0000313" key="5">
    <source>
        <dbReference type="EMBL" id="TQJ04899.1"/>
    </source>
</evidence>
<dbReference type="Gene3D" id="1.10.287.160">
    <property type="entry name" value="HR1 repeat"/>
    <property type="match status" value="1"/>
</dbReference>
<comment type="caution">
    <text evidence="5">The sequence shown here is derived from an EMBL/GenBank/DDBJ whole genome shotgun (WGS) entry which is preliminary data.</text>
</comment>
<dbReference type="InterPro" id="IPR052362">
    <property type="entry name" value="HTH-GbsR_regulator"/>
</dbReference>
<dbReference type="InterPro" id="IPR036390">
    <property type="entry name" value="WH_DNA-bd_sf"/>
</dbReference>
<name>A0A542DP86_AMYCI</name>
<sequence length="153" mass="17206">MTDDLSAAAEEMALVLTRHGMQRMTARVLSALLFAEQETITAGEIAEQLGASAGSVSGAIKMLSPTGLIERVPMPGSRREHYRFPDDGWPRLMSSQNEIIRTMQDAAERGIEIVDPDSLVGRRLTDMRDFYEYLMKELPAVIERWHEQRRGEA</sequence>
<dbReference type="EMBL" id="VFML01000001">
    <property type="protein sequence ID" value="TQJ04899.1"/>
    <property type="molecule type" value="Genomic_DNA"/>
</dbReference>
<reference evidence="5 6" key="1">
    <citation type="submission" date="2019-06" db="EMBL/GenBank/DDBJ databases">
        <title>Sequencing the genomes of 1000 actinobacteria strains.</title>
        <authorList>
            <person name="Klenk H.-P."/>
        </authorList>
    </citation>
    <scope>NUCLEOTIDE SEQUENCE [LARGE SCALE GENOMIC DNA]</scope>
    <source>
        <strain evidence="5 6">DSM 45679</strain>
    </source>
</reference>